<gene>
    <name evidence="2" type="ORF">Q9L58_007952</name>
</gene>
<keyword evidence="3" id="KW-1185">Reference proteome</keyword>
<organism evidence="2 3">
    <name type="scientific">Discina gigas</name>
    <dbReference type="NCBI Taxonomy" id="1032678"/>
    <lineage>
        <taxon>Eukaryota</taxon>
        <taxon>Fungi</taxon>
        <taxon>Dikarya</taxon>
        <taxon>Ascomycota</taxon>
        <taxon>Pezizomycotina</taxon>
        <taxon>Pezizomycetes</taxon>
        <taxon>Pezizales</taxon>
        <taxon>Discinaceae</taxon>
        <taxon>Discina</taxon>
    </lineage>
</organism>
<name>A0ABR3GBI8_9PEZI</name>
<sequence length="655" mass="73102">MPPASVDDSSSEAEILPFPTLPLLRGYIDDVRTSANNPNLQKAQIEFLMMNIVAVLDALESADDTNDNLTREVESLKRAYSRLEVHCDQTHDNNSWLLQRYGEIQESNAELVKANKKLDSELSAASAKENRLLERITSMELTVRRLSALIITKRVGPYKAIESWVINSIPPLDQVTEGCESDHFAEPCLQDWGKVVEVGGDHVMAAINSIGSGRSAVTHKLWDDAFTVTGSEHQTSLTKSDYAVSEAPSELSVLTDAIKYKMAQNKVSRDMRAAARDNVPTRVDVQRQLVTNTTRAPAARANPPTQAIVAGVIARHLGRDIGSTKLVNKIKPVESVKERVILEETVVRALPAKPQHKIYPAANHLAQRPVEETIQVSNGQQIGNTCQDRTRYADIAREPGGGCLAYSDSINPQVVVADPDEVAGDWNDVPVPIELRRLKIPEKIPTPMTHDRNVFMVGLPPTITVPMLATFIRGGKIESIIIVDEGKRVGVQSAVISFFSRKAAKNLMQWMLESPRLVIDRHIARPSLIMAPPPPIIPNRGGSRVLIVENIPLEIKDDEEFWNFVHEVAAKYTVKIGVQETQIWPVDVANKEKGFAGVVVFDTYHMGVEMSKIFRQRLRLEVVWGHDRCEDPLVPEKFYEFVEYKKKKQYDDESD</sequence>
<evidence type="ECO:0000313" key="2">
    <source>
        <dbReference type="EMBL" id="KAL0633166.1"/>
    </source>
</evidence>
<feature type="coiled-coil region" evidence="1">
    <location>
        <begin position="59"/>
        <end position="135"/>
    </location>
</feature>
<dbReference type="EMBL" id="JBBBZM010000135">
    <property type="protein sequence ID" value="KAL0633166.1"/>
    <property type="molecule type" value="Genomic_DNA"/>
</dbReference>
<protein>
    <recommendedName>
        <fullName evidence="4">RRM domain-containing protein</fullName>
    </recommendedName>
</protein>
<proteinExistence type="predicted"/>
<keyword evidence="1" id="KW-0175">Coiled coil</keyword>
<accession>A0ABR3GBI8</accession>
<comment type="caution">
    <text evidence="2">The sequence shown here is derived from an EMBL/GenBank/DDBJ whole genome shotgun (WGS) entry which is preliminary data.</text>
</comment>
<evidence type="ECO:0000313" key="3">
    <source>
        <dbReference type="Proteomes" id="UP001447188"/>
    </source>
</evidence>
<evidence type="ECO:0008006" key="4">
    <source>
        <dbReference type="Google" id="ProtNLM"/>
    </source>
</evidence>
<dbReference type="Proteomes" id="UP001447188">
    <property type="component" value="Unassembled WGS sequence"/>
</dbReference>
<evidence type="ECO:0000256" key="1">
    <source>
        <dbReference type="SAM" id="Coils"/>
    </source>
</evidence>
<reference evidence="2 3" key="1">
    <citation type="submission" date="2024-02" db="EMBL/GenBank/DDBJ databases">
        <title>Discinaceae phylogenomics.</title>
        <authorList>
            <person name="Dirks A.C."/>
            <person name="James T.Y."/>
        </authorList>
    </citation>
    <scope>NUCLEOTIDE SEQUENCE [LARGE SCALE GENOMIC DNA]</scope>
    <source>
        <strain evidence="2 3">ACD0624</strain>
    </source>
</reference>